<gene>
    <name evidence="1" type="ORF">FE633_12750</name>
</gene>
<keyword evidence="2" id="KW-1185">Reference proteome</keyword>
<name>A0A5R9FT20_9ACTN</name>
<reference evidence="1 2" key="1">
    <citation type="submission" date="2019-05" db="EMBL/GenBank/DDBJ databases">
        <title>Streptomyces sp. NEAU-C151, a novel actinomycete isolated from soil.</title>
        <authorList>
            <person name="Han L."/>
            <person name="Jiang H."/>
        </authorList>
    </citation>
    <scope>NUCLEOTIDE SEQUENCE [LARGE SCALE GENOMIC DNA]</scope>
    <source>
        <strain evidence="1 2">NEAU-C151</strain>
    </source>
</reference>
<dbReference type="Proteomes" id="UP000305906">
    <property type="component" value="Unassembled WGS sequence"/>
</dbReference>
<organism evidence="1 2">
    <name type="scientific">Streptomyces montanus</name>
    <dbReference type="NCBI Taxonomy" id="2580423"/>
    <lineage>
        <taxon>Bacteria</taxon>
        <taxon>Bacillati</taxon>
        <taxon>Actinomycetota</taxon>
        <taxon>Actinomycetes</taxon>
        <taxon>Kitasatosporales</taxon>
        <taxon>Streptomycetaceae</taxon>
        <taxon>Streptomyces</taxon>
    </lineage>
</organism>
<dbReference type="EMBL" id="VBZC01000012">
    <property type="protein sequence ID" value="TLS45809.1"/>
    <property type="molecule type" value="Genomic_DNA"/>
</dbReference>
<protein>
    <submittedName>
        <fullName evidence="1">Uncharacterized protein</fullName>
    </submittedName>
</protein>
<comment type="caution">
    <text evidence="1">The sequence shown here is derived from an EMBL/GenBank/DDBJ whole genome shotgun (WGS) entry which is preliminary data.</text>
</comment>
<evidence type="ECO:0000313" key="1">
    <source>
        <dbReference type="EMBL" id="TLS45809.1"/>
    </source>
</evidence>
<proteinExistence type="predicted"/>
<dbReference type="AlphaFoldDB" id="A0A5R9FT20"/>
<accession>A0A5R9FT20</accession>
<evidence type="ECO:0000313" key="2">
    <source>
        <dbReference type="Proteomes" id="UP000305906"/>
    </source>
</evidence>
<sequence>MSAGTKAERQLTTALSNRLADAVSARAVLPTWFVTVLGSAPPASGTQKWLETATQVLLYRLTYNVTDQVVALGSKPSDADRHRREWYDRLIKDLRRW</sequence>